<proteinExistence type="predicted"/>
<evidence type="ECO:0000313" key="3">
    <source>
        <dbReference type="Proteomes" id="UP000603434"/>
    </source>
</evidence>
<organism evidence="2 3">
    <name type="scientific">Candidatus Desulfatibia profunda</name>
    <dbReference type="NCBI Taxonomy" id="2841695"/>
    <lineage>
        <taxon>Bacteria</taxon>
        <taxon>Pseudomonadati</taxon>
        <taxon>Thermodesulfobacteriota</taxon>
        <taxon>Desulfobacteria</taxon>
        <taxon>Desulfobacterales</taxon>
        <taxon>Desulfobacterales incertae sedis</taxon>
        <taxon>Candidatus Desulfatibia</taxon>
    </lineage>
</organism>
<keyword evidence="1" id="KW-0812">Transmembrane</keyword>
<feature type="transmembrane region" description="Helical" evidence="1">
    <location>
        <begin position="45"/>
        <end position="65"/>
    </location>
</feature>
<name>A0A8J6NXW9_9BACT</name>
<reference evidence="2 3" key="1">
    <citation type="submission" date="2020-08" db="EMBL/GenBank/DDBJ databases">
        <title>Bridging the membrane lipid divide: bacteria of the FCB group superphylum have the potential to synthesize archaeal ether lipids.</title>
        <authorList>
            <person name="Villanueva L."/>
            <person name="Von Meijenfeldt F.A.B."/>
            <person name="Westbye A.B."/>
            <person name="Yadav S."/>
            <person name="Hopmans E.C."/>
            <person name="Dutilh B.E."/>
            <person name="Sinninghe Damste J.S."/>
        </authorList>
    </citation>
    <scope>NUCLEOTIDE SEQUENCE [LARGE SCALE GENOMIC DNA]</scope>
    <source>
        <strain evidence="2">NIOZ-UU30</strain>
    </source>
</reference>
<sequence length="383" mass="42932">MTDRESATYDDVNNSFQKTKLGQSQLTQFARIYAMKKGREVMRTFASLFAAGISVLFLVGCAATYPGSKVGSAVETPAVVETKRPGALPGYLEYTVSSKMEEAEVARRAEELQKQVERSAAEAAARREVERKIEEAARRAERQPARVPQEKRKGLAIGKVETRLLLSASRSDAAISKQVSPEFGADAALLARREAYHKELKKASYTFNPRSPIKVATRVTVYFWLDPLAEPIRLAEELKAELVKVRPGETPKTEAGRMDWSPKMRATLTGEDFDIIPTEGKHFDGLKNLSATRRTEWSWDVKAKHVGQQLPLHLRVWAVLPQELGEPYEVLKLDKLIHVEVTFLWLVNEWEKYWKWILGGLGTALAGAIGAWWKSRQPKAAGV</sequence>
<accession>A0A8J6NXW9</accession>
<comment type="caution">
    <text evidence="2">The sequence shown here is derived from an EMBL/GenBank/DDBJ whole genome shotgun (WGS) entry which is preliminary data.</text>
</comment>
<evidence type="ECO:0000313" key="2">
    <source>
        <dbReference type="EMBL" id="MBC8362341.1"/>
    </source>
</evidence>
<keyword evidence="1" id="KW-0472">Membrane</keyword>
<protein>
    <submittedName>
        <fullName evidence="2">Uncharacterized protein</fullName>
    </submittedName>
</protein>
<evidence type="ECO:0000256" key="1">
    <source>
        <dbReference type="SAM" id="Phobius"/>
    </source>
</evidence>
<dbReference type="AlphaFoldDB" id="A0A8J6NXW9"/>
<keyword evidence="1" id="KW-1133">Transmembrane helix</keyword>
<gene>
    <name evidence="2" type="ORF">H8E23_13195</name>
</gene>
<dbReference type="EMBL" id="JACNJH010000183">
    <property type="protein sequence ID" value="MBC8362341.1"/>
    <property type="molecule type" value="Genomic_DNA"/>
</dbReference>
<dbReference type="Proteomes" id="UP000603434">
    <property type="component" value="Unassembled WGS sequence"/>
</dbReference>